<evidence type="ECO:0000313" key="1">
    <source>
        <dbReference type="EMBL" id="KAK1121528.1"/>
    </source>
</evidence>
<protein>
    <submittedName>
        <fullName evidence="1">Uncharacterized protein</fullName>
    </submittedName>
</protein>
<comment type="caution">
    <text evidence="1">The sequence shown here is derived from an EMBL/GenBank/DDBJ whole genome shotgun (WGS) entry which is preliminary data.</text>
</comment>
<keyword evidence="2" id="KW-1185">Reference proteome</keyword>
<accession>A0AA40FML5</accession>
<evidence type="ECO:0000313" key="2">
    <source>
        <dbReference type="Proteomes" id="UP001177670"/>
    </source>
</evidence>
<reference evidence="1" key="1">
    <citation type="submission" date="2021-10" db="EMBL/GenBank/DDBJ databases">
        <title>Melipona bicolor Genome sequencing and assembly.</title>
        <authorList>
            <person name="Araujo N.S."/>
            <person name="Arias M.C."/>
        </authorList>
    </citation>
    <scope>NUCLEOTIDE SEQUENCE</scope>
    <source>
        <strain evidence="1">USP_2M_L1-L4_2017</strain>
        <tissue evidence="1">Whole body</tissue>
    </source>
</reference>
<dbReference type="Proteomes" id="UP001177670">
    <property type="component" value="Unassembled WGS sequence"/>
</dbReference>
<sequence length="128" mass="14199">MVDKISRTPISASRVSGLVSASSSQRVKSFVGKNETSRNRNVPMMERDEWQRKMENGRGGVLLRATLDSDVFEDETTFVSPIGPKEKASDGASNKRFLREVRKAFLAAGKRSGALKETEIPPRETDNL</sequence>
<organism evidence="1 2">
    <name type="scientific">Melipona bicolor</name>
    <dbReference type="NCBI Taxonomy" id="60889"/>
    <lineage>
        <taxon>Eukaryota</taxon>
        <taxon>Metazoa</taxon>
        <taxon>Ecdysozoa</taxon>
        <taxon>Arthropoda</taxon>
        <taxon>Hexapoda</taxon>
        <taxon>Insecta</taxon>
        <taxon>Pterygota</taxon>
        <taxon>Neoptera</taxon>
        <taxon>Endopterygota</taxon>
        <taxon>Hymenoptera</taxon>
        <taxon>Apocrita</taxon>
        <taxon>Aculeata</taxon>
        <taxon>Apoidea</taxon>
        <taxon>Anthophila</taxon>
        <taxon>Apidae</taxon>
        <taxon>Melipona</taxon>
    </lineage>
</organism>
<dbReference type="AlphaFoldDB" id="A0AA40FML5"/>
<gene>
    <name evidence="1" type="ORF">K0M31_010327</name>
</gene>
<dbReference type="EMBL" id="JAHYIQ010000026">
    <property type="protein sequence ID" value="KAK1121528.1"/>
    <property type="molecule type" value="Genomic_DNA"/>
</dbReference>
<name>A0AA40FML5_9HYME</name>
<proteinExistence type="predicted"/>